<organism evidence="2 3">
    <name type="scientific">Bacillus phage vB_BanS_Sophrita</name>
    <dbReference type="NCBI Taxonomy" id="2894790"/>
    <lineage>
        <taxon>Viruses</taxon>
        <taxon>Duplodnaviria</taxon>
        <taxon>Heunggongvirae</taxon>
        <taxon>Uroviricota</taxon>
        <taxon>Caudoviricetes</taxon>
        <taxon>Joanripponvirinae</taxon>
        <taxon>Sophritavirus</taxon>
        <taxon>Sophritavirus sophrita</taxon>
    </lineage>
</organism>
<keyword evidence="1" id="KW-1133">Transmembrane helix</keyword>
<name>A0AAE8YTY8_9CAUD</name>
<evidence type="ECO:0000313" key="3">
    <source>
        <dbReference type="Proteomes" id="UP000827460"/>
    </source>
</evidence>
<keyword evidence="3" id="KW-1185">Reference proteome</keyword>
<proteinExistence type="predicted"/>
<reference evidence="2" key="1">
    <citation type="submission" date="2021-10" db="EMBL/GenBank/DDBJ databases">
        <authorList>
            <person name="Lavering E.D."/>
            <person name="James R."/>
            <person name="Fairholm J.D."/>
            <person name="Ogilvie B.H."/>
            <person name="Thurgood T.L."/>
            <person name="Robison R.A."/>
            <person name="Grose J.H."/>
        </authorList>
    </citation>
    <scope>NUCLEOTIDE SEQUENCE</scope>
</reference>
<feature type="transmembrane region" description="Helical" evidence="1">
    <location>
        <begin position="36"/>
        <end position="57"/>
    </location>
</feature>
<keyword evidence="1" id="KW-0812">Transmembrane</keyword>
<accession>A0AAE8YTY8</accession>
<dbReference type="EMBL" id="OK499991">
    <property type="protein sequence ID" value="UGO50720.1"/>
    <property type="molecule type" value="Genomic_DNA"/>
</dbReference>
<protein>
    <submittedName>
        <fullName evidence="2">Uncharacterized protein</fullName>
    </submittedName>
</protein>
<evidence type="ECO:0000313" key="2">
    <source>
        <dbReference type="EMBL" id="UGO50720.1"/>
    </source>
</evidence>
<dbReference type="Proteomes" id="UP000827460">
    <property type="component" value="Segment"/>
</dbReference>
<feature type="transmembrane region" description="Helical" evidence="1">
    <location>
        <begin position="6"/>
        <end position="24"/>
    </location>
</feature>
<evidence type="ECO:0000256" key="1">
    <source>
        <dbReference type="SAM" id="Phobius"/>
    </source>
</evidence>
<sequence length="59" mass="7065">MFWIENIMQTLSMVGIVMASYNMIHWWKKDKLGRSSVNFVMFMIMFLIYDVSEFIYVGA</sequence>
<gene>
    <name evidence="2" type="ORF">SOPHRITA_129</name>
</gene>
<keyword evidence="1" id="KW-0472">Membrane</keyword>